<comment type="subcellular location">
    <subcellularLocation>
        <location evidence="1">Membrane</location>
        <topology evidence="1">Single-pass membrane protein</topology>
    </subcellularLocation>
</comment>
<keyword evidence="4" id="KW-1133">Transmembrane helix</keyword>
<dbReference type="InterPro" id="IPR000719">
    <property type="entry name" value="Prot_kinase_dom"/>
</dbReference>
<dbReference type="GO" id="GO:0005509">
    <property type="term" value="F:calcium ion binding"/>
    <property type="evidence" value="ECO:0007669"/>
    <property type="project" value="InterPro"/>
</dbReference>
<dbReference type="Gene3D" id="2.60.40.60">
    <property type="entry name" value="Cadherins"/>
    <property type="match status" value="2"/>
</dbReference>
<evidence type="ECO:0000256" key="4">
    <source>
        <dbReference type="SAM" id="Phobius"/>
    </source>
</evidence>
<organism evidence="6 7">
    <name type="scientific">Oedothorax gibbosus</name>
    <dbReference type="NCBI Taxonomy" id="931172"/>
    <lineage>
        <taxon>Eukaryota</taxon>
        <taxon>Metazoa</taxon>
        <taxon>Ecdysozoa</taxon>
        <taxon>Arthropoda</taxon>
        <taxon>Chelicerata</taxon>
        <taxon>Arachnida</taxon>
        <taxon>Araneae</taxon>
        <taxon>Araneomorphae</taxon>
        <taxon>Entelegynae</taxon>
        <taxon>Araneoidea</taxon>
        <taxon>Linyphiidae</taxon>
        <taxon>Erigoninae</taxon>
        <taxon>Oedothorax</taxon>
    </lineage>
</organism>
<dbReference type="PROSITE" id="PS50011">
    <property type="entry name" value="PROTEIN_KINASE_DOM"/>
    <property type="match status" value="1"/>
</dbReference>
<dbReference type="FunFam" id="1.10.510.10:FF:000462">
    <property type="entry name" value="Receptor tyrosine kinase"/>
    <property type="match status" value="1"/>
</dbReference>
<dbReference type="GO" id="GO:0005524">
    <property type="term" value="F:ATP binding"/>
    <property type="evidence" value="ECO:0007669"/>
    <property type="project" value="UniProtKB-UniRule"/>
</dbReference>
<dbReference type="PROSITE" id="PS00109">
    <property type="entry name" value="PROTEIN_KINASE_TYR"/>
    <property type="match status" value="1"/>
</dbReference>
<dbReference type="InterPro" id="IPR008266">
    <property type="entry name" value="Tyr_kinase_AS"/>
</dbReference>
<comment type="caution">
    <text evidence="6">The sequence shown here is derived from an EMBL/GenBank/DDBJ whole genome shotgun (WGS) entry which is preliminary data.</text>
</comment>
<evidence type="ECO:0000256" key="1">
    <source>
        <dbReference type="ARBA" id="ARBA00004167"/>
    </source>
</evidence>
<dbReference type="InterPro" id="IPR017441">
    <property type="entry name" value="Protein_kinase_ATP_BS"/>
</dbReference>
<comment type="catalytic activity">
    <reaction evidence="2">
        <text>L-tyrosyl-[protein] + ATP = O-phospho-L-tyrosyl-[protein] + ADP + H(+)</text>
        <dbReference type="Rhea" id="RHEA:10596"/>
        <dbReference type="Rhea" id="RHEA-COMP:10136"/>
        <dbReference type="Rhea" id="RHEA-COMP:20101"/>
        <dbReference type="ChEBI" id="CHEBI:15378"/>
        <dbReference type="ChEBI" id="CHEBI:30616"/>
        <dbReference type="ChEBI" id="CHEBI:46858"/>
        <dbReference type="ChEBI" id="CHEBI:61978"/>
        <dbReference type="ChEBI" id="CHEBI:456216"/>
        <dbReference type="EC" id="2.7.10.1"/>
    </reaction>
</comment>
<dbReference type="AlphaFoldDB" id="A0AAV6UHZ7"/>
<dbReference type="InterPro" id="IPR055162">
    <property type="entry name" value="RET_CRD"/>
</dbReference>
<gene>
    <name evidence="6" type="ORF">JTE90_025998</name>
</gene>
<dbReference type="Pfam" id="PF22540">
    <property type="entry name" value="RET_CRD"/>
    <property type="match status" value="1"/>
</dbReference>
<keyword evidence="7" id="KW-1185">Reference proteome</keyword>
<feature type="binding site" evidence="3">
    <location>
        <position position="800"/>
    </location>
    <ligand>
        <name>ATP</name>
        <dbReference type="ChEBI" id="CHEBI:30616"/>
    </ligand>
</feature>
<reference evidence="6 7" key="1">
    <citation type="journal article" date="2022" name="Nat. Ecol. Evol.">
        <title>A masculinizing supergene underlies an exaggerated male reproductive morph in a spider.</title>
        <authorList>
            <person name="Hendrickx F."/>
            <person name="De Corte Z."/>
            <person name="Sonet G."/>
            <person name="Van Belleghem S.M."/>
            <person name="Kostlbacher S."/>
            <person name="Vangestel C."/>
        </authorList>
    </citation>
    <scope>NUCLEOTIDE SEQUENCE [LARGE SCALE GENOMIC DNA]</scope>
    <source>
        <strain evidence="6">W744_W776</strain>
    </source>
</reference>
<dbReference type="Gene3D" id="1.10.510.10">
    <property type="entry name" value="Transferase(Phosphotransferase) domain 1"/>
    <property type="match status" value="1"/>
</dbReference>
<dbReference type="SUPFAM" id="SSF49313">
    <property type="entry name" value="Cadherin-like"/>
    <property type="match status" value="1"/>
</dbReference>
<evidence type="ECO:0000256" key="2">
    <source>
        <dbReference type="ARBA" id="ARBA00051243"/>
    </source>
</evidence>
<evidence type="ECO:0000259" key="5">
    <source>
        <dbReference type="PROSITE" id="PS50011"/>
    </source>
</evidence>
<feature type="domain" description="Protein kinase" evidence="5">
    <location>
        <begin position="766"/>
        <end position="1065"/>
    </location>
</feature>
<dbReference type="SMART" id="SM00219">
    <property type="entry name" value="TyrKc"/>
    <property type="match status" value="1"/>
</dbReference>
<name>A0AAV6UHZ7_9ARAC</name>
<protein>
    <recommendedName>
        <fullName evidence="5">Protein kinase domain-containing protein</fullName>
    </recommendedName>
</protein>
<dbReference type="PANTHER" id="PTHR24416:SF617">
    <property type="entry name" value="RET ONCOGENE, ISOFORM A"/>
    <property type="match status" value="1"/>
</dbReference>
<dbReference type="GO" id="GO:0043235">
    <property type="term" value="C:receptor complex"/>
    <property type="evidence" value="ECO:0007669"/>
    <property type="project" value="TreeGrafter"/>
</dbReference>
<dbReference type="EMBL" id="JAFNEN010000423">
    <property type="protein sequence ID" value="KAG8183298.1"/>
    <property type="molecule type" value="Genomic_DNA"/>
</dbReference>
<keyword evidence="3" id="KW-0067">ATP-binding</keyword>
<dbReference type="SUPFAM" id="SSF56112">
    <property type="entry name" value="Protein kinase-like (PK-like)"/>
    <property type="match status" value="1"/>
</dbReference>
<dbReference type="Gene3D" id="3.30.200.20">
    <property type="entry name" value="Phosphorylase Kinase, domain 1"/>
    <property type="match status" value="1"/>
</dbReference>
<accession>A0AAV6UHZ7</accession>
<dbReference type="PRINTS" id="PR00109">
    <property type="entry name" value="TYRKINASE"/>
</dbReference>
<dbReference type="Proteomes" id="UP000827092">
    <property type="component" value="Unassembled WGS sequence"/>
</dbReference>
<evidence type="ECO:0000256" key="3">
    <source>
        <dbReference type="PROSITE-ProRule" id="PRU10141"/>
    </source>
</evidence>
<evidence type="ECO:0000313" key="7">
    <source>
        <dbReference type="Proteomes" id="UP000827092"/>
    </source>
</evidence>
<dbReference type="InterPro" id="IPR020635">
    <property type="entry name" value="Tyr_kinase_cat_dom"/>
</dbReference>
<proteinExistence type="predicted"/>
<dbReference type="GO" id="GO:0004714">
    <property type="term" value="F:transmembrane receptor protein tyrosine kinase activity"/>
    <property type="evidence" value="ECO:0007669"/>
    <property type="project" value="UniProtKB-EC"/>
</dbReference>
<dbReference type="InterPro" id="IPR011009">
    <property type="entry name" value="Kinase-like_dom_sf"/>
</dbReference>
<dbReference type="PROSITE" id="PS00107">
    <property type="entry name" value="PROTEIN_KINASE_ATP"/>
    <property type="match status" value="1"/>
</dbReference>
<keyword evidence="4" id="KW-0472">Membrane</keyword>
<dbReference type="Pfam" id="PF07714">
    <property type="entry name" value="PK_Tyr_Ser-Thr"/>
    <property type="match status" value="1"/>
</dbReference>
<keyword evidence="3" id="KW-0547">Nucleotide-binding</keyword>
<keyword evidence="4" id="KW-0812">Transmembrane</keyword>
<feature type="transmembrane region" description="Helical" evidence="4">
    <location>
        <begin position="682"/>
        <end position="705"/>
    </location>
</feature>
<dbReference type="PANTHER" id="PTHR24416">
    <property type="entry name" value="TYROSINE-PROTEIN KINASE RECEPTOR"/>
    <property type="match status" value="1"/>
</dbReference>
<dbReference type="InterPro" id="IPR015919">
    <property type="entry name" value="Cadherin-like_sf"/>
</dbReference>
<dbReference type="InterPro" id="IPR001245">
    <property type="entry name" value="Ser-Thr/Tyr_kinase_cat_dom"/>
</dbReference>
<dbReference type="GO" id="GO:0005886">
    <property type="term" value="C:plasma membrane"/>
    <property type="evidence" value="ECO:0007669"/>
    <property type="project" value="TreeGrafter"/>
</dbReference>
<evidence type="ECO:0000313" key="6">
    <source>
        <dbReference type="EMBL" id="KAG8183298.1"/>
    </source>
</evidence>
<dbReference type="InterPro" id="IPR050122">
    <property type="entry name" value="RTK"/>
</dbReference>
<sequence>MTCEDGLLSRRQVLAVLTVPLLFLLQVSSWTIPTQRTRLSLPMDFPPLLPFYGVSVLRTEGDPENLQLEFQIRRQRVHLQDGRGESKAYKRQLLEIDRKNGSLWIVTRPEDLDVFTTAMQGGKIEPTVSISATIGVTSTPKSSPKRTEQKLELKFVKRTPSYCEHSEALCFPFSSKMFEFQEGSIEGQVFHYLQNFNFESLCPGTDVEYAIGSGYPFIGINTTTRALVLSTPPDAEKTSSFTFNVTCSIDKETYVTTGAVKVVDVNNHAPTTQSGKSSETIVQEIKPGQTSHHFHVRATDKDHKSVNGLEVRIENDTLDLFFVEEVKIYGILEGLQDYLTFLQAEIMTKKMLQFPEREYRFDVIVEDTKLKRQERKVTYNVVLINMTETELVLKDVYEVNISRNSEEYARILQLSRSSLGYTFQLDIGEKSYDFLAITKQTGILYVKDPNVMPSSSIVRRNILWKGPEGKSGSILLFLSIEDENTKSCEPSSKWCSFHPDENQCLDSCGKGSPSGPCSWRSGSLTSDGPRSDFATCSSNLESCPDGDCDELEMLEPSLCPQDCATKFAGEVVPSKSGRGLQSAVGPCHCPTTDQCTCVRNFPPAEMRRHNIPPLDFRTSSFVPAEDLKTSTTEENIIIEINTQNQSREMYLEAIDIEASTLPEFIDAPGVLVVDSGCGLGCMVFAIVLPLGLVIVLVIVIVTWRIRSGCFGGNPKFESCHISLSGVVPSDYVEDSAPESRNTPSETSSFGKASLADAKWEFPRSRLQLQSVLGEGEFGKVMKAQAWNIGGVKGYSTVAVKMLKDNGGPQEKQDLMMEFMLLKEISHPNVVRLLGVSTEKSGPFYLIVEFAEMGSLRSYLRKRRRHNCCRYNNQGQLQDQLDFVPRDYYHHPCERSRYEPDHIYFHKEQLSFAWQIAKGMAYLSDMKLVHRDLAARNVLLAKQKVVKISDFGLSRDIYEGDAYLKKSRGRVPVKWMAIESLEDQIYTSRSDVWSFGVVLWEIMMQGATPYPGVTPQRLYNLLKAGYRMSKPDNCTDEMYYLMRQCWRMLPRERPSFKELVLKLDFFLQDTVEYMDFITKERSQRSHSMTDNFIAKDLTPNVQYTSVLIENDEEDDEVSDLGSDENIGLVRLFGQSQDTSSLTRLVTSTPESTA</sequence>
<dbReference type="GO" id="GO:0007169">
    <property type="term" value="P:cell surface receptor protein tyrosine kinase signaling pathway"/>
    <property type="evidence" value="ECO:0007669"/>
    <property type="project" value="TreeGrafter"/>
</dbReference>